<evidence type="ECO:0000256" key="4">
    <source>
        <dbReference type="ARBA" id="ARBA00022840"/>
    </source>
</evidence>
<gene>
    <name evidence="6" type="ORF">IAB51_07420</name>
</gene>
<dbReference type="InterPro" id="IPR014015">
    <property type="entry name" value="Helicase_SF3_DNA-vir"/>
</dbReference>
<dbReference type="InterPro" id="IPR004968">
    <property type="entry name" value="DNA_primase/NTPase_C"/>
</dbReference>
<evidence type="ECO:0000259" key="5">
    <source>
        <dbReference type="PROSITE" id="PS51206"/>
    </source>
</evidence>
<dbReference type="NCBIfam" id="TIGR01613">
    <property type="entry name" value="primase_Cterm"/>
    <property type="match status" value="1"/>
</dbReference>
<keyword evidence="1" id="KW-0547">Nucleotide-binding</keyword>
<dbReference type="Proteomes" id="UP000824002">
    <property type="component" value="Unassembled WGS sequence"/>
</dbReference>
<dbReference type="SMART" id="SM00885">
    <property type="entry name" value="D5_N"/>
    <property type="match status" value="1"/>
</dbReference>
<dbReference type="InterPro" id="IPR051620">
    <property type="entry name" value="ORF904-like_C"/>
</dbReference>
<dbReference type="PROSITE" id="PS51206">
    <property type="entry name" value="SF3_HELICASE_1"/>
    <property type="match status" value="1"/>
</dbReference>
<keyword evidence="4" id="KW-0067">ATP-binding</keyword>
<protein>
    <submittedName>
        <fullName evidence="6">Nucleoside triphosphatase</fullName>
    </submittedName>
</protein>
<evidence type="ECO:0000256" key="2">
    <source>
        <dbReference type="ARBA" id="ARBA00022801"/>
    </source>
</evidence>
<dbReference type="InterPro" id="IPR014818">
    <property type="entry name" value="Phage/plasmid_primase_P4_C"/>
</dbReference>
<name>A0A9D1JZU1_9FIRM</name>
<dbReference type="InterPro" id="IPR054468">
    <property type="entry name" value="NrSPol-like_HBD"/>
</dbReference>
<dbReference type="Pfam" id="PF08706">
    <property type="entry name" value="D5_N"/>
    <property type="match status" value="1"/>
</dbReference>
<dbReference type="Gene3D" id="3.40.50.300">
    <property type="entry name" value="P-loop containing nucleotide triphosphate hydrolases"/>
    <property type="match status" value="1"/>
</dbReference>
<evidence type="ECO:0000256" key="3">
    <source>
        <dbReference type="ARBA" id="ARBA00022806"/>
    </source>
</evidence>
<dbReference type="InterPro" id="IPR006500">
    <property type="entry name" value="Helicase_put_C_phage/plasmid"/>
</dbReference>
<evidence type="ECO:0000313" key="6">
    <source>
        <dbReference type="EMBL" id="HIS76625.1"/>
    </source>
</evidence>
<dbReference type="Pfam" id="PF03288">
    <property type="entry name" value="Pox_D5"/>
    <property type="match status" value="1"/>
</dbReference>
<dbReference type="PANTHER" id="PTHR35372">
    <property type="entry name" value="ATP BINDING PROTEIN-RELATED"/>
    <property type="match status" value="1"/>
</dbReference>
<dbReference type="InterPro" id="IPR027417">
    <property type="entry name" value="P-loop_NTPase"/>
</dbReference>
<evidence type="ECO:0000256" key="1">
    <source>
        <dbReference type="ARBA" id="ARBA00022741"/>
    </source>
</evidence>
<feature type="domain" description="SF3 helicase" evidence="5">
    <location>
        <begin position="479"/>
        <end position="642"/>
    </location>
</feature>
<dbReference type="GO" id="GO:0004386">
    <property type="term" value="F:helicase activity"/>
    <property type="evidence" value="ECO:0007669"/>
    <property type="project" value="UniProtKB-KW"/>
</dbReference>
<dbReference type="GO" id="GO:0016787">
    <property type="term" value="F:hydrolase activity"/>
    <property type="evidence" value="ECO:0007669"/>
    <property type="project" value="UniProtKB-KW"/>
</dbReference>
<accession>A0A9D1JZU1</accession>
<dbReference type="GO" id="GO:0005524">
    <property type="term" value="F:ATP binding"/>
    <property type="evidence" value="ECO:0007669"/>
    <property type="project" value="UniProtKB-KW"/>
</dbReference>
<dbReference type="SUPFAM" id="SSF52540">
    <property type="entry name" value="P-loop containing nucleoside triphosphate hydrolases"/>
    <property type="match status" value="1"/>
</dbReference>
<dbReference type="Pfam" id="PF22763">
    <property type="entry name" value="NrS1-1_pol-like_HBD"/>
    <property type="match status" value="1"/>
</dbReference>
<dbReference type="PANTHER" id="PTHR35372:SF2">
    <property type="entry name" value="SF3 HELICASE DOMAIN-CONTAINING PROTEIN"/>
    <property type="match status" value="1"/>
</dbReference>
<keyword evidence="2" id="KW-0378">Hydrolase</keyword>
<organism evidence="6 7">
    <name type="scientific">Candidatus Merdivicinus excrementipullorum</name>
    <dbReference type="NCBI Taxonomy" id="2840867"/>
    <lineage>
        <taxon>Bacteria</taxon>
        <taxon>Bacillati</taxon>
        <taxon>Bacillota</taxon>
        <taxon>Clostridia</taxon>
        <taxon>Eubacteriales</taxon>
        <taxon>Oscillospiraceae</taxon>
        <taxon>Oscillospiraceae incertae sedis</taxon>
        <taxon>Candidatus Merdivicinus</taxon>
    </lineage>
</organism>
<reference evidence="6" key="1">
    <citation type="submission" date="2020-10" db="EMBL/GenBank/DDBJ databases">
        <authorList>
            <person name="Gilroy R."/>
        </authorList>
    </citation>
    <scope>NUCLEOTIDE SEQUENCE</scope>
    <source>
        <strain evidence="6">CHK199-13235</strain>
    </source>
</reference>
<comment type="caution">
    <text evidence="6">The sequence shown here is derived from an EMBL/GenBank/DDBJ whole genome shotgun (WGS) entry which is preliminary data.</text>
</comment>
<reference evidence="6" key="2">
    <citation type="journal article" date="2021" name="PeerJ">
        <title>Extensive microbial diversity within the chicken gut microbiome revealed by metagenomics and culture.</title>
        <authorList>
            <person name="Gilroy R."/>
            <person name="Ravi A."/>
            <person name="Getino M."/>
            <person name="Pursley I."/>
            <person name="Horton D.L."/>
            <person name="Alikhan N.F."/>
            <person name="Baker D."/>
            <person name="Gharbi K."/>
            <person name="Hall N."/>
            <person name="Watson M."/>
            <person name="Adriaenssens E.M."/>
            <person name="Foster-Nyarko E."/>
            <person name="Jarju S."/>
            <person name="Secka A."/>
            <person name="Antonio M."/>
            <person name="Oren A."/>
            <person name="Chaudhuri R.R."/>
            <person name="La Ragione R."/>
            <person name="Hildebrand F."/>
            <person name="Pallen M.J."/>
        </authorList>
    </citation>
    <scope>NUCLEOTIDE SEQUENCE</scope>
    <source>
        <strain evidence="6">CHK199-13235</strain>
    </source>
</reference>
<dbReference type="EMBL" id="DVJP01000049">
    <property type="protein sequence ID" value="HIS76625.1"/>
    <property type="molecule type" value="Genomic_DNA"/>
</dbReference>
<sequence length="773" mass="87917">MNTVNQNNIPQKLKDIARFCCWRYETVKGRRTKVPYNPVTGRKARTNQPITFTTFDTAAIATGYDGIGIHVANGIAGIDLDHCMENGILLPWAQEIVDKFHSTYIEVSPSGTGTRIFCLVPDNFTYDPSTYYIKKGNIEVYIPGFTNRFLTVTGNALNKAEVTETTKALSWLLNTYMLRPTPPSSSASAPSQSYLDDDSVIAKASAAQNGTKFKQLWNGDIAGYPSHSEADVALCSILAFWCGGNREQMDRLFRESGLMRDKWDEYRGIDTYGNITITKALSIATVFYKPIHHATAAEDFGMDRLKELDPMDTVRFPWTDIGAGRIFAAYYKDILRFVPERKMWFYYEDGIWQPDKSTIRAMKYCMDLADLMYTFALEIQDEDKRKAYMKYVGRWQSHNNRVNILKDAQVHYPIPFSSFDTDLYIFNCKNGTLHIDTGEFTEHRSTDLLTKMSQVVYDPTARSDRFDTYIDEIMSGDQERAKFLQKIMGYGLTGDTRHECMTILYGATTRNGKGTLCESVLKVLGDYGCTARIESIAVRSFANGSQPNEDIARLAGIRFVNISEPGKGIVMDAAKVKTMTGNDTLNARYLHENSFDFQPQFKLYVNTNYLPVINDMTLFTSNRIIIVPFDRHFDERSQDTTLKRKFAIEEVQSAILNWLLEGNRLLREEGLYLPESVKKATASYQHDSDKMALFAEETLIPDEKGEVLTSVLYARYKDWCQENGYYAEGMKNFKQSLQTFAQVVRKRPKGGGEKTTVLLGYRLSLEFAEPLLA</sequence>
<dbReference type="AlphaFoldDB" id="A0A9D1JZU1"/>
<proteinExistence type="predicted"/>
<evidence type="ECO:0000313" key="7">
    <source>
        <dbReference type="Proteomes" id="UP000824002"/>
    </source>
</evidence>
<keyword evidence="3" id="KW-0347">Helicase</keyword>